<reference evidence="1" key="1">
    <citation type="journal article" date="2021" name="Nat. Commun.">
        <title>Genetic determinants of endophytism in the Arabidopsis root mycobiome.</title>
        <authorList>
            <person name="Mesny F."/>
            <person name="Miyauchi S."/>
            <person name="Thiergart T."/>
            <person name="Pickel B."/>
            <person name="Atanasova L."/>
            <person name="Karlsson M."/>
            <person name="Huettel B."/>
            <person name="Barry K.W."/>
            <person name="Haridas S."/>
            <person name="Chen C."/>
            <person name="Bauer D."/>
            <person name="Andreopoulos W."/>
            <person name="Pangilinan J."/>
            <person name="LaButti K."/>
            <person name="Riley R."/>
            <person name="Lipzen A."/>
            <person name="Clum A."/>
            <person name="Drula E."/>
            <person name="Henrissat B."/>
            <person name="Kohler A."/>
            <person name="Grigoriev I.V."/>
            <person name="Martin F.M."/>
            <person name="Hacquard S."/>
        </authorList>
    </citation>
    <scope>NUCLEOTIDE SEQUENCE</scope>
    <source>
        <strain evidence="1">MPI-CAGE-AT-0147</strain>
    </source>
</reference>
<sequence length="123" mass="13902">MSMMVFIQPDCPCRFASSGPASHQGTQRRGIGEGLPTCPVLDFDSRVCATSVRPRQPLSYIFFSLNLSIYNQQVVASEWTEQWFFMNGHIHPYVLTCEIEQRDGLESDTGAITQYIIPALYHP</sequence>
<comment type="caution">
    <text evidence="1">The sequence shown here is derived from an EMBL/GenBank/DDBJ whole genome shotgun (WGS) entry which is preliminary data.</text>
</comment>
<evidence type="ECO:0000313" key="1">
    <source>
        <dbReference type="EMBL" id="KAH7109147.1"/>
    </source>
</evidence>
<accession>A0A9P9CYA9</accession>
<protein>
    <submittedName>
        <fullName evidence="1">Uncharacterized protein</fullName>
    </submittedName>
</protein>
<name>A0A9P9CYA9_9HYPO</name>
<dbReference type="Proteomes" id="UP000738349">
    <property type="component" value="Unassembled WGS sequence"/>
</dbReference>
<keyword evidence="2" id="KW-1185">Reference proteome</keyword>
<dbReference type="EMBL" id="JAGMUV010000054">
    <property type="protein sequence ID" value="KAH7109147.1"/>
    <property type="molecule type" value="Genomic_DNA"/>
</dbReference>
<dbReference type="OrthoDB" id="5071086at2759"/>
<proteinExistence type="predicted"/>
<evidence type="ECO:0000313" key="2">
    <source>
        <dbReference type="Proteomes" id="UP000738349"/>
    </source>
</evidence>
<gene>
    <name evidence="1" type="ORF">EDB81DRAFT_834611</name>
</gene>
<organism evidence="1 2">
    <name type="scientific">Dactylonectria macrodidyma</name>
    <dbReference type="NCBI Taxonomy" id="307937"/>
    <lineage>
        <taxon>Eukaryota</taxon>
        <taxon>Fungi</taxon>
        <taxon>Dikarya</taxon>
        <taxon>Ascomycota</taxon>
        <taxon>Pezizomycotina</taxon>
        <taxon>Sordariomycetes</taxon>
        <taxon>Hypocreomycetidae</taxon>
        <taxon>Hypocreales</taxon>
        <taxon>Nectriaceae</taxon>
        <taxon>Dactylonectria</taxon>
    </lineage>
</organism>
<dbReference type="AlphaFoldDB" id="A0A9P9CYA9"/>